<evidence type="ECO:0000256" key="2">
    <source>
        <dbReference type="ARBA" id="ARBA00022448"/>
    </source>
</evidence>
<feature type="chain" id="PRO_5037319931" evidence="13">
    <location>
        <begin position="18"/>
        <end position="811"/>
    </location>
</feature>
<name>A0A931HED6_9SPHN</name>
<keyword evidence="6" id="KW-0408">Iron</keyword>
<organism evidence="16 17">
    <name type="scientific">Novosphingobium aureum</name>
    <dbReference type="NCBI Taxonomy" id="2792964"/>
    <lineage>
        <taxon>Bacteria</taxon>
        <taxon>Pseudomonadati</taxon>
        <taxon>Pseudomonadota</taxon>
        <taxon>Alphaproteobacteria</taxon>
        <taxon>Sphingomonadales</taxon>
        <taxon>Sphingomonadaceae</taxon>
        <taxon>Novosphingobium</taxon>
    </lineage>
</organism>
<dbReference type="GO" id="GO:0006826">
    <property type="term" value="P:iron ion transport"/>
    <property type="evidence" value="ECO:0007669"/>
    <property type="project" value="UniProtKB-KW"/>
</dbReference>
<evidence type="ECO:0000313" key="17">
    <source>
        <dbReference type="Proteomes" id="UP000617634"/>
    </source>
</evidence>
<evidence type="ECO:0000256" key="5">
    <source>
        <dbReference type="ARBA" id="ARBA00022692"/>
    </source>
</evidence>
<evidence type="ECO:0000259" key="14">
    <source>
        <dbReference type="Pfam" id="PF00593"/>
    </source>
</evidence>
<dbReference type="PANTHER" id="PTHR32552:SF81">
    <property type="entry name" value="TONB-DEPENDENT OUTER MEMBRANE RECEPTOR"/>
    <property type="match status" value="1"/>
</dbReference>
<evidence type="ECO:0000313" key="16">
    <source>
        <dbReference type="EMBL" id="MBH0114466.1"/>
    </source>
</evidence>
<evidence type="ECO:0000256" key="8">
    <source>
        <dbReference type="ARBA" id="ARBA00023077"/>
    </source>
</evidence>
<dbReference type="InterPro" id="IPR012910">
    <property type="entry name" value="Plug_dom"/>
</dbReference>
<keyword evidence="7" id="KW-0406">Ion transport</keyword>
<evidence type="ECO:0000256" key="10">
    <source>
        <dbReference type="ARBA" id="ARBA00023237"/>
    </source>
</evidence>
<evidence type="ECO:0000256" key="1">
    <source>
        <dbReference type="ARBA" id="ARBA00004571"/>
    </source>
</evidence>
<dbReference type="PROSITE" id="PS52016">
    <property type="entry name" value="TONB_DEPENDENT_REC_3"/>
    <property type="match status" value="1"/>
</dbReference>
<dbReference type="Pfam" id="PF07715">
    <property type="entry name" value="Plug"/>
    <property type="match status" value="1"/>
</dbReference>
<sequence length="811" mass="87789">MASASLLGTIAAMPALAQTTAPAADAEARGAAGSGTEILVTARKREERLVDVPISITAFGADDIENKQITDLGDVASLSPNVTFQAVGGRNTPSLFIRGVYSTATVGRLATTAVFQDGIYVLGGIGSVNTADVSSIEVLKGPQNAYFGRNTFAGAINLVTADPADYLTGKFEAEATHRGSFNLTGVIEGPLAGDIIRGRLVASANQKAAMYTANDGGALGEETTKQISGTLVIEPSSSLKVRLRAAYQYDKDGPAQTGYLRGSQYGNDCSNRVITGGDAAGNQTEFAVTMPYFCGSIPGLDELGEGVITSNTSFANAFWDDLGGPGNLYNGLVGNSLGLDSLDRAPKLDRFGMARKMLRLSASVDYEISDYLSTVLNVGYNKNDTIVIQDTDRTDEPNVFAAVPAFYEDFSAELRLQSAADRPLRWMLGGNYYNSDTYANFSGDVTYQVRLRDYFPQSTGPVAFSPQGANSETADVWAVFGSVEYDIFDSLTVSGELRYQYDKSRSPSDPEPAIFKDWLPRFIVKYQPTPDWSMYASYSKGVLPGQFNTQYMNATPEQRAEIETILPGSTEVLPSQQLKNYEVGMKQSLYGGKLQWSLALYLMKWANLPSSSAVTGDTLGNNFTALITSGDATFKGVEFEGTIRPADGLTLGWGISWQQGKYDSYTQGLLASGLVLGLRDFEGKHLPRIPDWTGNVTANYEGTLSSEWDWYAGSEVKYTGSAWDSEANIVKTDSFFRVNSRVGVRKGDLSFELFAKNLFNDNSWDFAVRNVAFGEPGALQHPFNGGYQFMQGLYVGAPDKREIGVRVKQKF</sequence>
<reference evidence="16" key="1">
    <citation type="submission" date="2020-11" db="EMBL/GenBank/DDBJ databases">
        <title>Novosphingobium aureum sp. nov., a marine bacterium isolated from sediment of a salt flat.</title>
        <authorList>
            <person name="Yoo Y."/>
            <person name="Kim J.-J."/>
        </authorList>
    </citation>
    <scope>NUCLEOTIDE SEQUENCE</scope>
    <source>
        <strain evidence="16">YJ-S2-02</strain>
    </source>
</reference>
<evidence type="ECO:0000259" key="15">
    <source>
        <dbReference type="Pfam" id="PF07715"/>
    </source>
</evidence>
<keyword evidence="4" id="KW-0410">Iron transport</keyword>
<accession>A0A931HED6</accession>
<keyword evidence="13" id="KW-0732">Signal</keyword>
<dbReference type="InterPro" id="IPR036942">
    <property type="entry name" value="Beta-barrel_TonB_sf"/>
</dbReference>
<dbReference type="AlphaFoldDB" id="A0A931HED6"/>
<evidence type="ECO:0000256" key="7">
    <source>
        <dbReference type="ARBA" id="ARBA00023065"/>
    </source>
</evidence>
<proteinExistence type="inferred from homology"/>
<dbReference type="Proteomes" id="UP000617634">
    <property type="component" value="Unassembled WGS sequence"/>
</dbReference>
<dbReference type="GO" id="GO:0009279">
    <property type="term" value="C:cell outer membrane"/>
    <property type="evidence" value="ECO:0007669"/>
    <property type="project" value="UniProtKB-SubCell"/>
</dbReference>
<feature type="domain" description="TonB-dependent receptor-like beta-barrel" evidence="14">
    <location>
        <begin position="314"/>
        <end position="758"/>
    </location>
</feature>
<keyword evidence="5 11" id="KW-0812">Transmembrane</keyword>
<gene>
    <name evidence="16" type="ORF">I5E68_16085</name>
</gene>
<dbReference type="InterPro" id="IPR000531">
    <property type="entry name" value="Beta-barrel_TonB"/>
</dbReference>
<comment type="similarity">
    <text evidence="11 12">Belongs to the TonB-dependent receptor family.</text>
</comment>
<evidence type="ECO:0000256" key="13">
    <source>
        <dbReference type="SAM" id="SignalP"/>
    </source>
</evidence>
<keyword evidence="10 11" id="KW-0998">Cell outer membrane</keyword>
<evidence type="ECO:0000256" key="11">
    <source>
        <dbReference type="PROSITE-ProRule" id="PRU01360"/>
    </source>
</evidence>
<keyword evidence="16" id="KW-0675">Receptor</keyword>
<dbReference type="InterPro" id="IPR039426">
    <property type="entry name" value="TonB-dep_rcpt-like"/>
</dbReference>
<comment type="subcellular location">
    <subcellularLocation>
        <location evidence="1 11">Cell outer membrane</location>
        <topology evidence="1 11">Multi-pass membrane protein</topology>
    </subcellularLocation>
</comment>
<evidence type="ECO:0000256" key="4">
    <source>
        <dbReference type="ARBA" id="ARBA00022496"/>
    </source>
</evidence>
<comment type="caution">
    <text evidence="16">The sequence shown here is derived from an EMBL/GenBank/DDBJ whole genome shotgun (WGS) entry which is preliminary data.</text>
</comment>
<evidence type="ECO:0000256" key="3">
    <source>
        <dbReference type="ARBA" id="ARBA00022452"/>
    </source>
</evidence>
<evidence type="ECO:0000256" key="9">
    <source>
        <dbReference type="ARBA" id="ARBA00023136"/>
    </source>
</evidence>
<keyword evidence="9 11" id="KW-0472">Membrane</keyword>
<dbReference type="EMBL" id="JADZGI010000003">
    <property type="protein sequence ID" value="MBH0114466.1"/>
    <property type="molecule type" value="Genomic_DNA"/>
</dbReference>
<keyword evidence="2 11" id="KW-0813">Transport</keyword>
<protein>
    <submittedName>
        <fullName evidence="16">TonB-dependent receptor</fullName>
    </submittedName>
</protein>
<dbReference type="Gene3D" id="2.40.170.20">
    <property type="entry name" value="TonB-dependent receptor, beta-barrel domain"/>
    <property type="match status" value="2"/>
</dbReference>
<keyword evidence="8 12" id="KW-0798">TonB box</keyword>
<dbReference type="PANTHER" id="PTHR32552">
    <property type="entry name" value="FERRICHROME IRON RECEPTOR-RELATED"/>
    <property type="match status" value="1"/>
</dbReference>
<evidence type="ECO:0000256" key="6">
    <source>
        <dbReference type="ARBA" id="ARBA00023004"/>
    </source>
</evidence>
<keyword evidence="17" id="KW-1185">Reference proteome</keyword>
<evidence type="ECO:0000256" key="12">
    <source>
        <dbReference type="RuleBase" id="RU003357"/>
    </source>
</evidence>
<feature type="domain" description="TonB-dependent receptor plug" evidence="15">
    <location>
        <begin position="50"/>
        <end position="155"/>
    </location>
</feature>
<dbReference type="Pfam" id="PF00593">
    <property type="entry name" value="TonB_dep_Rec_b-barrel"/>
    <property type="match status" value="1"/>
</dbReference>
<dbReference type="SUPFAM" id="SSF56935">
    <property type="entry name" value="Porins"/>
    <property type="match status" value="1"/>
</dbReference>
<feature type="signal peptide" evidence="13">
    <location>
        <begin position="1"/>
        <end position="17"/>
    </location>
</feature>
<keyword evidence="3 11" id="KW-1134">Transmembrane beta strand</keyword>